<evidence type="ECO:0000313" key="3">
    <source>
        <dbReference type="Proteomes" id="UP001054801"/>
    </source>
</evidence>
<reference evidence="2" key="1">
    <citation type="journal article" date="2022" name="Microorganisms">
        <title>Two New Species of Filamentous Sulfur Bacteria of the Genus Thiothrix, Thiothrix winogradskyi sp. nov. and 'Candidatus Thiothrix sulfatifontis' sp. nov.</title>
        <authorList>
            <person name="Ravin N.V."/>
            <person name="Rossetti S."/>
            <person name="Beletsky A.V."/>
            <person name="Kadnikov V.V."/>
            <person name="Rudenko T.S."/>
            <person name="Smolyakov D.D."/>
            <person name="Moskvitina M.I."/>
            <person name="Gureeva M.V."/>
            <person name="Mardanov A.V."/>
            <person name="Grabovich M.Y."/>
        </authorList>
    </citation>
    <scope>NUCLEOTIDE SEQUENCE</scope>
    <source>
        <strain evidence="2">CT3</strain>
    </source>
</reference>
<feature type="transmembrane region" description="Helical" evidence="1">
    <location>
        <begin position="44"/>
        <end position="64"/>
    </location>
</feature>
<keyword evidence="1" id="KW-1133">Transmembrane helix</keyword>
<keyword evidence="3" id="KW-1185">Reference proteome</keyword>
<accession>A0ABY3T1J4</accession>
<keyword evidence="1" id="KW-0812">Transmembrane</keyword>
<evidence type="ECO:0000313" key="2">
    <source>
        <dbReference type="EMBL" id="UJS25693.1"/>
    </source>
</evidence>
<dbReference type="Proteomes" id="UP001054801">
    <property type="component" value="Chromosome"/>
</dbReference>
<evidence type="ECO:0000256" key="1">
    <source>
        <dbReference type="SAM" id="Phobius"/>
    </source>
</evidence>
<organism evidence="2 3">
    <name type="scientific">Thiothrix winogradskyi</name>
    <dbReference type="NCBI Taxonomy" id="96472"/>
    <lineage>
        <taxon>Bacteria</taxon>
        <taxon>Pseudomonadati</taxon>
        <taxon>Pseudomonadota</taxon>
        <taxon>Gammaproteobacteria</taxon>
        <taxon>Thiotrichales</taxon>
        <taxon>Thiotrichaceae</taxon>
        <taxon>Thiothrix</taxon>
    </lineage>
</organism>
<gene>
    <name evidence="2" type="ORF">L2Y54_06530</name>
</gene>
<evidence type="ECO:0008006" key="4">
    <source>
        <dbReference type="Google" id="ProtNLM"/>
    </source>
</evidence>
<dbReference type="EMBL" id="CP091244">
    <property type="protein sequence ID" value="UJS25693.1"/>
    <property type="molecule type" value="Genomic_DNA"/>
</dbReference>
<sequence length="88" mass="9702">MKFPWSPARLITVVALFVTVAYNQTLFAELHSRLNVFSWDAGGFVVTLFAVMLALLGLPLLLLAQSILLKPLLMSVVMLAATLSYFTD</sequence>
<proteinExistence type="predicted"/>
<keyword evidence="1" id="KW-0472">Membrane</keyword>
<name>A0ABY3T1J4_9GAMM</name>
<protein>
    <recommendedName>
        <fullName evidence="4">Phosphoethanolamine transferase</fullName>
    </recommendedName>
</protein>